<accession>A0A2M9BH58</accession>
<name>A0A2M9BH58_9ACTN</name>
<comment type="caution">
    <text evidence="3">The sequence shown here is derived from an EMBL/GenBank/DDBJ whole genome shotgun (WGS) entry which is preliminary data.</text>
</comment>
<protein>
    <submittedName>
        <fullName evidence="3">Uncharacterized protein DUF4873</fullName>
    </submittedName>
</protein>
<feature type="domain" description="DUF4873" evidence="2">
    <location>
        <begin position="24"/>
        <end position="118"/>
    </location>
</feature>
<evidence type="ECO:0000313" key="3">
    <source>
        <dbReference type="EMBL" id="PJJ57286.1"/>
    </source>
</evidence>
<keyword evidence="4" id="KW-1185">Reference proteome</keyword>
<dbReference type="Proteomes" id="UP000230842">
    <property type="component" value="Unassembled WGS sequence"/>
</dbReference>
<dbReference type="RefSeq" id="WP_157805104.1">
    <property type="nucleotide sequence ID" value="NZ_PGEZ01000001.1"/>
</dbReference>
<gene>
    <name evidence="3" type="ORF">CLV56_1513</name>
</gene>
<dbReference type="Pfam" id="PF16170">
    <property type="entry name" value="DUF4873"/>
    <property type="match status" value="1"/>
</dbReference>
<evidence type="ECO:0000313" key="4">
    <source>
        <dbReference type="Proteomes" id="UP000230842"/>
    </source>
</evidence>
<feature type="region of interest" description="Disordered" evidence="1">
    <location>
        <begin position="90"/>
        <end position="123"/>
    </location>
</feature>
<evidence type="ECO:0000259" key="2">
    <source>
        <dbReference type="Pfam" id="PF16170"/>
    </source>
</evidence>
<sequence>MSHGDAVRGGLGDQHEVHESEVAAYRGPCVLVAPDRGDGAPEPVTAQVTLSGFVQPIDGAYHWQGRLQPDEQVTALAARVGRKPLAVHLPGGDPVTARLGERNPWGGYRISGTGTPPYISPED</sequence>
<organism evidence="3 4">
    <name type="scientific">Mumia flava</name>
    <dbReference type="NCBI Taxonomy" id="1348852"/>
    <lineage>
        <taxon>Bacteria</taxon>
        <taxon>Bacillati</taxon>
        <taxon>Actinomycetota</taxon>
        <taxon>Actinomycetes</taxon>
        <taxon>Propionibacteriales</taxon>
        <taxon>Nocardioidaceae</taxon>
        <taxon>Mumia</taxon>
    </lineage>
</organism>
<proteinExistence type="predicted"/>
<dbReference type="AlphaFoldDB" id="A0A2M9BH58"/>
<dbReference type="OrthoDB" id="3683556at2"/>
<evidence type="ECO:0000256" key="1">
    <source>
        <dbReference type="SAM" id="MobiDB-lite"/>
    </source>
</evidence>
<dbReference type="InterPro" id="IPR032371">
    <property type="entry name" value="DUF4873"/>
</dbReference>
<dbReference type="EMBL" id="PGEZ01000001">
    <property type="protein sequence ID" value="PJJ57286.1"/>
    <property type="molecule type" value="Genomic_DNA"/>
</dbReference>
<reference evidence="3 4" key="1">
    <citation type="submission" date="2017-11" db="EMBL/GenBank/DDBJ databases">
        <title>Genomic Encyclopedia of Archaeal and Bacterial Type Strains, Phase II (KMG-II): From Individual Species to Whole Genera.</title>
        <authorList>
            <person name="Goeker M."/>
        </authorList>
    </citation>
    <scope>NUCLEOTIDE SEQUENCE [LARGE SCALE GENOMIC DNA]</scope>
    <source>
        <strain evidence="3 4">DSM 27763</strain>
    </source>
</reference>